<reference evidence="2 3" key="1">
    <citation type="submission" date="2020-03" db="EMBL/GenBank/DDBJ databases">
        <title>Whole genome shotgun sequence of Phytohabitans suffuscus NBRC 105367.</title>
        <authorList>
            <person name="Komaki H."/>
            <person name="Tamura T."/>
        </authorList>
    </citation>
    <scope>NUCLEOTIDE SEQUENCE [LARGE SCALE GENOMIC DNA]</scope>
    <source>
        <strain evidence="2 3">NBRC 105367</strain>
    </source>
</reference>
<organism evidence="2 3">
    <name type="scientific">Phytohabitans suffuscus</name>
    <dbReference type="NCBI Taxonomy" id="624315"/>
    <lineage>
        <taxon>Bacteria</taxon>
        <taxon>Bacillati</taxon>
        <taxon>Actinomycetota</taxon>
        <taxon>Actinomycetes</taxon>
        <taxon>Micromonosporales</taxon>
        <taxon>Micromonosporaceae</taxon>
    </lineage>
</organism>
<protein>
    <submittedName>
        <fullName evidence="2">Uncharacterized protein</fullName>
    </submittedName>
</protein>
<reference evidence="2 3" key="2">
    <citation type="submission" date="2020-03" db="EMBL/GenBank/DDBJ databases">
        <authorList>
            <person name="Ichikawa N."/>
            <person name="Kimura A."/>
            <person name="Kitahashi Y."/>
            <person name="Uohara A."/>
        </authorList>
    </citation>
    <scope>NUCLEOTIDE SEQUENCE [LARGE SCALE GENOMIC DNA]</scope>
    <source>
        <strain evidence="2 3">NBRC 105367</strain>
    </source>
</reference>
<dbReference type="EMBL" id="AP022871">
    <property type="protein sequence ID" value="BCB83718.1"/>
    <property type="molecule type" value="Genomic_DNA"/>
</dbReference>
<feature type="transmembrane region" description="Helical" evidence="1">
    <location>
        <begin position="15"/>
        <end position="33"/>
    </location>
</feature>
<keyword evidence="1" id="KW-0472">Membrane</keyword>
<evidence type="ECO:0000313" key="3">
    <source>
        <dbReference type="Proteomes" id="UP000503011"/>
    </source>
</evidence>
<keyword evidence="3" id="KW-1185">Reference proteome</keyword>
<sequence>MFVRLAQAIGGVPDAYIAAAVVLPVLFLGWVIVSARRTRHLTQLIRALRGPADPDGPRVRRRMGR</sequence>
<name>A0A6F8YCL6_9ACTN</name>
<dbReference type="Proteomes" id="UP000503011">
    <property type="component" value="Chromosome"/>
</dbReference>
<dbReference type="REBASE" id="396188">
    <property type="entry name" value="M.Psu105367ORF10310P"/>
</dbReference>
<evidence type="ECO:0000256" key="1">
    <source>
        <dbReference type="SAM" id="Phobius"/>
    </source>
</evidence>
<gene>
    <name evidence="2" type="ORF">Psuf_010310</name>
</gene>
<proteinExistence type="predicted"/>
<accession>A0A6F8YCL6</accession>
<dbReference type="RefSeq" id="WP_173154338.1">
    <property type="nucleotide sequence ID" value="NZ_AP022871.1"/>
</dbReference>
<dbReference type="AlphaFoldDB" id="A0A6F8YCL6"/>
<evidence type="ECO:0000313" key="2">
    <source>
        <dbReference type="EMBL" id="BCB83718.1"/>
    </source>
</evidence>
<keyword evidence="1" id="KW-1133">Transmembrane helix</keyword>
<keyword evidence="1" id="KW-0812">Transmembrane</keyword>
<dbReference type="KEGG" id="psuu:Psuf_010310"/>